<dbReference type="NCBIfam" id="TIGR01342">
    <property type="entry name" value="acon_putative"/>
    <property type="match status" value="1"/>
</dbReference>
<dbReference type="AlphaFoldDB" id="A0A101IIZ5"/>
<organism evidence="7 8">
    <name type="scientific">Methanothrix harundinacea</name>
    <dbReference type="NCBI Taxonomy" id="301375"/>
    <lineage>
        <taxon>Archaea</taxon>
        <taxon>Methanobacteriati</taxon>
        <taxon>Methanobacteriota</taxon>
        <taxon>Stenosarchaea group</taxon>
        <taxon>Methanomicrobia</taxon>
        <taxon>Methanotrichales</taxon>
        <taxon>Methanotrichaceae</taxon>
        <taxon>Methanothrix</taxon>
    </lineage>
</organism>
<evidence type="ECO:0000313" key="9">
    <source>
        <dbReference type="Proteomes" id="UP000057043"/>
    </source>
</evidence>
<gene>
    <name evidence="6" type="ORF">XD72_1801</name>
    <name evidence="7" type="ORF">XE07_1311</name>
</gene>
<feature type="domain" description="Aconitase A/isopropylmalate dehydratase small subunit swivel" evidence="5">
    <location>
        <begin position="511"/>
        <end position="581"/>
    </location>
</feature>
<evidence type="ECO:0000259" key="5">
    <source>
        <dbReference type="Pfam" id="PF00694"/>
    </source>
</evidence>
<feature type="domain" description="Aconitase/3-isopropylmalate dehydratase large subunit alpha/beta/alpha" evidence="4">
    <location>
        <begin position="284"/>
        <end position="407"/>
    </location>
</feature>
<dbReference type="NCBIfam" id="NF005558">
    <property type="entry name" value="PRK07229.1"/>
    <property type="match status" value="1"/>
</dbReference>
<dbReference type="Proteomes" id="UP000053961">
    <property type="component" value="Unassembled WGS sequence"/>
</dbReference>
<comment type="caution">
    <text evidence="7">The sequence shown here is derived from an EMBL/GenBank/DDBJ whole genome shotgun (WGS) entry which is preliminary data.</text>
</comment>
<dbReference type="EMBL" id="LGFT01000046">
    <property type="protein sequence ID" value="KUK43812.1"/>
    <property type="molecule type" value="Genomic_DNA"/>
</dbReference>
<dbReference type="PROSITE" id="PS00450">
    <property type="entry name" value="ACONITASE_1"/>
    <property type="match status" value="1"/>
</dbReference>
<dbReference type="Proteomes" id="UP000057043">
    <property type="component" value="Unassembled WGS sequence"/>
</dbReference>
<evidence type="ECO:0000313" key="8">
    <source>
        <dbReference type="Proteomes" id="UP000053961"/>
    </source>
</evidence>
<dbReference type="EMBL" id="LGHB01000019">
    <property type="protein sequence ID" value="KUK96125.1"/>
    <property type="molecule type" value="Genomic_DNA"/>
</dbReference>
<evidence type="ECO:0000256" key="3">
    <source>
        <dbReference type="ARBA" id="ARBA00023014"/>
    </source>
</evidence>
<dbReference type="InterPro" id="IPR050926">
    <property type="entry name" value="Aconitase/IPM_isomerase"/>
</dbReference>
<reference evidence="8 9" key="2">
    <citation type="journal article" date="2015" name="MBio">
        <title>Genome-Resolved Metagenomic Analysis Reveals Roles for Candidate Phyla and Other Microbial Community Members in Biogeochemical Transformations in Oil Reservoirs.</title>
        <authorList>
            <person name="Hu P."/>
            <person name="Tom L."/>
            <person name="Singh A."/>
            <person name="Thomas B.C."/>
            <person name="Baker B.J."/>
            <person name="Piceno Y.M."/>
            <person name="Andersen G.L."/>
            <person name="Banfield J.F."/>
        </authorList>
    </citation>
    <scope>NUCLEOTIDE SEQUENCE [LARGE SCALE GENOMIC DNA]</scope>
    <source>
        <strain evidence="6">57_489</strain>
    </source>
</reference>
<evidence type="ECO:0000256" key="2">
    <source>
        <dbReference type="ARBA" id="ARBA00023004"/>
    </source>
</evidence>
<name>A0A101IIZ5_9EURY</name>
<keyword evidence="2" id="KW-0408">Iron</keyword>
<dbReference type="GO" id="GO:0006099">
    <property type="term" value="P:tricarboxylic acid cycle"/>
    <property type="evidence" value="ECO:0007669"/>
    <property type="project" value="TreeGrafter"/>
</dbReference>
<protein>
    <submittedName>
        <fullName evidence="7">Aconitate hydratase, putative</fullName>
    </submittedName>
</protein>
<dbReference type="PRINTS" id="PR00415">
    <property type="entry name" value="ACONITASE"/>
</dbReference>
<dbReference type="Pfam" id="PF00330">
    <property type="entry name" value="Aconitase"/>
    <property type="match status" value="2"/>
</dbReference>
<dbReference type="GO" id="GO:0003994">
    <property type="term" value="F:aconitate hydratase activity"/>
    <property type="evidence" value="ECO:0007669"/>
    <property type="project" value="TreeGrafter"/>
</dbReference>
<evidence type="ECO:0000256" key="1">
    <source>
        <dbReference type="ARBA" id="ARBA00022723"/>
    </source>
</evidence>
<dbReference type="InterPro" id="IPR015928">
    <property type="entry name" value="Aconitase/3IPM_dehydase_swvl"/>
</dbReference>
<dbReference type="InterPro" id="IPR036008">
    <property type="entry name" value="Aconitase_4Fe-4S_dom"/>
</dbReference>
<dbReference type="InterPro" id="IPR001030">
    <property type="entry name" value="Acoase/IPM_deHydtase_lsu_aba"/>
</dbReference>
<evidence type="ECO:0000259" key="4">
    <source>
        <dbReference type="Pfam" id="PF00330"/>
    </source>
</evidence>
<dbReference type="InterPro" id="IPR015931">
    <property type="entry name" value="Acnase/IPM_dHydase_lsu_aba_1/3"/>
</dbReference>
<reference evidence="7" key="1">
    <citation type="journal article" date="2015" name="MBio">
        <title>Genome-resolved metagenomic analysis reveals roles for candidate phyla and other microbial community members in biogeochemical transformations in oil reservoirs.</title>
        <authorList>
            <person name="Hu P."/>
            <person name="Tom L."/>
            <person name="Singh A."/>
            <person name="Thomas B.C."/>
            <person name="Baker B.J."/>
            <person name="Piceno Y.M."/>
            <person name="Andersen G.L."/>
            <person name="Banfield J.F."/>
        </authorList>
    </citation>
    <scope>NUCLEOTIDE SEQUENCE [LARGE SCALE GENOMIC DNA]</scope>
    <source>
        <strain evidence="7">56_747</strain>
    </source>
</reference>
<evidence type="ECO:0000313" key="7">
    <source>
        <dbReference type="EMBL" id="KUK96125.1"/>
    </source>
</evidence>
<dbReference type="PANTHER" id="PTHR43160">
    <property type="entry name" value="ACONITATE HYDRATASE B"/>
    <property type="match status" value="1"/>
</dbReference>
<dbReference type="GO" id="GO:0005829">
    <property type="term" value="C:cytosol"/>
    <property type="evidence" value="ECO:0007669"/>
    <property type="project" value="TreeGrafter"/>
</dbReference>
<dbReference type="SUPFAM" id="SSF53732">
    <property type="entry name" value="Aconitase iron-sulfur domain"/>
    <property type="match status" value="1"/>
</dbReference>
<dbReference type="InterPro" id="IPR006250">
    <property type="entry name" value="Aconitase_put"/>
</dbReference>
<dbReference type="Gene3D" id="3.30.499.10">
    <property type="entry name" value="Aconitase, domain 3"/>
    <property type="match status" value="2"/>
</dbReference>
<dbReference type="SUPFAM" id="SSF52016">
    <property type="entry name" value="LeuD/IlvD-like"/>
    <property type="match status" value="1"/>
</dbReference>
<sequence>MNFTLTEKILREHLVDGHYEPRKEIGIRIDQTLTQDATGTMAYLQFESMGLSEIETELSVSYVDHNTVQVGFENADDHRYLQTIAERYGIHFSRPGNGICHQVHLERFGRPGRTLLGSDSHTPTCGGLGMIAMGAGGLDVAVAMGGGAYFLTCPKVIKVNLEGRPPDWVTAKDVILKVLDELTTKGNVGCVCEYGGEGARALSVPERATITNMGAETGVTTSIFPSDEETRKFLAAQDREKQWVPLEADENAEYHRELDINLSDLEPLMAAPHSPGKIVPVSDVEGMAVDQVMIGSCTNSSYVDLMTVARMLKGRRLVPGVTLGVAPGSRQVLMMIAENGGLGDLLAFGARILESACGFCIGNSMSPKTDSISIRTSNRNFKGRSGTQSANVYLASPVVAAAAALKGEIVDPRNLDMIFPKVRMPEHFKIDDSMIIPPLPEGKRAKVSIYRGPNIGEPPINDPMPEDLRGKITIKVEDYVTTDHIMPAGSRLKYRSNVPKYSEFVFEPLDPEFSRRAADQRDRGIHNLVAAGVSYGQGSSREHAALCPMYLGVKAVMAKSIERIHAANLVNFGIVPFTFVEESDYDSLKRDDDVEIAGIRDAIERGDGVVEAFDRTAGKRVLFKTDLSERQRKIAVAGGLLPYTVRKKR</sequence>
<dbReference type="Pfam" id="PF00694">
    <property type="entry name" value="Aconitase_C"/>
    <property type="match status" value="1"/>
</dbReference>
<dbReference type="PANTHER" id="PTHR43160:SF3">
    <property type="entry name" value="ACONITATE HYDRATASE, MITOCHONDRIAL"/>
    <property type="match status" value="1"/>
</dbReference>
<dbReference type="GO" id="GO:0046872">
    <property type="term" value="F:metal ion binding"/>
    <property type="evidence" value="ECO:0007669"/>
    <property type="project" value="UniProtKB-KW"/>
</dbReference>
<dbReference type="PATRIC" id="fig|301375.6.peg.252"/>
<accession>A0A101IIZ5</accession>
<evidence type="ECO:0000313" key="6">
    <source>
        <dbReference type="EMBL" id="KUK43812.1"/>
    </source>
</evidence>
<dbReference type="Gene3D" id="3.20.19.10">
    <property type="entry name" value="Aconitase, domain 4"/>
    <property type="match status" value="1"/>
</dbReference>
<dbReference type="GO" id="GO:0051539">
    <property type="term" value="F:4 iron, 4 sulfur cluster binding"/>
    <property type="evidence" value="ECO:0007669"/>
    <property type="project" value="TreeGrafter"/>
</dbReference>
<feature type="domain" description="Aconitase/3-isopropylmalate dehydratase large subunit alpha/beta/alpha" evidence="4">
    <location>
        <begin position="7"/>
        <end position="283"/>
    </location>
</feature>
<proteinExistence type="predicted"/>
<keyword evidence="1" id="KW-0479">Metal-binding</keyword>
<keyword evidence="3" id="KW-0411">Iron-sulfur</keyword>
<dbReference type="InterPro" id="IPR000573">
    <property type="entry name" value="AconitaseA/IPMdHydase_ssu_swvl"/>
</dbReference>
<dbReference type="InterPro" id="IPR018136">
    <property type="entry name" value="Aconitase_4Fe-4S_BS"/>
</dbReference>